<protein>
    <submittedName>
        <fullName evidence="1">DUF1292 domain-containing protein</fullName>
    </submittedName>
</protein>
<sequence length="125" mass="14456">MSSFDDINNGDELDYTPDIYTLIDEDGKEQSFELIDTFEEDGERYYAMVPYFENPDDLVASDSSLVILKSEFVDNEETLVTIDSDDEYDRIGAIFMQRIERMYEEMKEDECSCGDDCCDGCHHCS</sequence>
<gene>
    <name evidence="1" type="ORF">IAD28_04715</name>
</gene>
<reference evidence="1" key="1">
    <citation type="submission" date="2020-10" db="EMBL/GenBank/DDBJ databases">
        <authorList>
            <person name="Gilroy R."/>
        </authorList>
    </citation>
    <scope>NUCLEOTIDE SEQUENCE</scope>
    <source>
        <strain evidence="1">1370</strain>
    </source>
</reference>
<evidence type="ECO:0000313" key="1">
    <source>
        <dbReference type="EMBL" id="HIV10975.1"/>
    </source>
</evidence>
<accession>A0A9D1T3Y5</accession>
<reference evidence="1" key="2">
    <citation type="journal article" date="2021" name="PeerJ">
        <title>Extensive microbial diversity within the chicken gut microbiome revealed by metagenomics and culture.</title>
        <authorList>
            <person name="Gilroy R."/>
            <person name="Ravi A."/>
            <person name="Getino M."/>
            <person name="Pursley I."/>
            <person name="Horton D.L."/>
            <person name="Alikhan N.F."/>
            <person name="Baker D."/>
            <person name="Gharbi K."/>
            <person name="Hall N."/>
            <person name="Watson M."/>
            <person name="Adriaenssens E.M."/>
            <person name="Foster-Nyarko E."/>
            <person name="Jarju S."/>
            <person name="Secka A."/>
            <person name="Antonio M."/>
            <person name="Oren A."/>
            <person name="Chaudhuri R.R."/>
            <person name="La Ragione R."/>
            <person name="Hildebrand F."/>
            <person name="Pallen M.J."/>
        </authorList>
    </citation>
    <scope>NUCLEOTIDE SEQUENCE</scope>
    <source>
        <strain evidence="1">1370</strain>
    </source>
</reference>
<proteinExistence type="predicted"/>
<organism evidence="1 2">
    <name type="scientific">Candidatus Faeciplasma avium</name>
    <dbReference type="NCBI Taxonomy" id="2840798"/>
    <lineage>
        <taxon>Bacteria</taxon>
        <taxon>Bacillati</taxon>
        <taxon>Bacillota</taxon>
        <taxon>Clostridia</taxon>
        <taxon>Eubacteriales</taxon>
        <taxon>Oscillospiraceae</taxon>
        <taxon>Oscillospiraceae incertae sedis</taxon>
        <taxon>Candidatus Faeciplasma</taxon>
    </lineage>
</organism>
<dbReference type="InterPro" id="IPR009711">
    <property type="entry name" value="UPF0473"/>
</dbReference>
<dbReference type="EMBL" id="DVOL01000063">
    <property type="protein sequence ID" value="HIV10975.1"/>
    <property type="molecule type" value="Genomic_DNA"/>
</dbReference>
<dbReference type="Pfam" id="PF06949">
    <property type="entry name" value="DUF1292"/>
    <property type="match status" value="1"/>
</dbReference>
<comment type="caution">
    <text evidence="1">The sequence shown here is derived from an EMBL/GenBank/DDBJ whole genome shotgun (WGS) entry which is preliminary data.</text>
</comment>
<name>A0A9D1T3Y5_9FIRM</name>
<dbReference type="AlphaFoldDB" id="A0A9D1T3Y5"/>
<evidence type="ECO:0000313" key="2">
    <source>
        <dbReference type="Proteomes" id="UP000823960"/>
    </source>
</evidence>
<dbReference type="Proteomes" id="UP000823960">
    <property type="component" value="Unassembled WGS sequence"/>
</dbReference>